<evidence type="ECO:0000256" key="10">
    <source>
        <dbReference type="ARBA" id="ARBA00047890"/>
    </source>
</evidence>
<evidence type="ECO:0000313" key="13">
    <source>
        <dbReference type="Proteomes" id="UP000077066"/>
    </source>
</evidence>
<keyword evidence="6 11" id="KW-0067">ATP-binding</keyword>
<feature type="binding site" evidence="11">
    <location>
        <position position="205"/>
    </location>
    <ligand>
        <name>Zn(2+)</name>
        <dbReference type="ChEBI" id="CHEBI:29105"/>
    </ligand>
</feature>
<organism evidence="12 13">
    <name type="scientific">Methanobrevibacter filiformis</name>
    <dbReference type="NCBI Taxonomy" id="55758"/>
    <lineage>
        <taxon>Archaea</taxon>
        <taxon>Methanobacteriati</taxon>
        <taxon>Methanobacteriota</taxon>
        <taxon>Methanomada group</taxon>
        <taxon>Methanobacteria</taxon>
        <taxon>Methanobacteriales</taxon>
        <taxon>Methanobacteriaceae</taxon>
        <taxon>Methanobrevibacter</taxon>
    </lineage>
</organism>
<dbReference type="InterPro" id="IPR018317">
    <property type="entry name" value="QueC"/>
</dbReference>
<comment type="catalytic activity">
    <reaction evidence="10 11">
        <text>7-carboxy-7-carbaguanine + NH4(+) + 2 ATP = 7-cyano-7-carbaguanine + 2 AMP + 2 diphosphate + 2 H(+)</text>
        <dbReference type="Rhea" id="RHEA:27982"/>
        <dbReference type="ChEBI" id="CHEBI:15378"/>
        <dbReference type="ChEBI" id="CHEBI:28938"/>
        <dbReference type="ChEBI" id="CHEBI:30616"/>
        <dbReference type="ChEBI" id="CHEBI:33019"/>
        <dbReference type="ChEBI" id="CHEBI:45075"/>
        <dbReference type="ChEBI" id="CHEBI:61036"/>
        <dbReference type="ChEBI" id="CHEBI:456215"/>
        <dbReference type="EC" id="6.3.4.20"/>
    </reaction>
</comment>
<evidence type="ECO:0000256" key="8">
    <source>
        <dbReference type="ARBA" id="ARBA00037993"/>
    </source>
</evidence>
<dbReference type="Proteomes" id="UP000077066">
    <property type="component" value="Unassembled WGS sequence"/>
</dbReference>
<dbReference type="Pfam" id="PF06508">
    <property type="entry name" value="QueC"/>
    <property type="match status" value="1"/>
</dbReference>
<dbReference type="STRING" id="55758.MBFIL_19570"/>
<accession>A0A165YUH5</accession>
<dbReference type="EMBL" id="LWMT01000295">
    <property type="protein sequence ID" value="KZX09882.1"/>
    <property type="molecule type" value="Genomic_DNA"/>
</dbReference>
<evidence type="ECO:0000256" key="6">
    <source>
        <dbReference type="ARBA" id="ARBA00022840"/>
    </source>
</evidence>
<dbReference type="UniPathway" id="UPA00391"/>
<dbReference type="Gene3D" id="3.40.50.620">
    <property type="entry name" value="HUPs"/>
    <property type="match status" value="1"/>
</dbReference>
<dbReference type="EC" id="6.3.4.20" evidence="9 11"/>
<dbReference type="HAMAP" id="MF_01633">
    <property type="entry name" value="QueC"/>
    <property type="match status" value="1"/>
</dbReference>
<feature type="binding site" evidence="11">
    <location>
        <begin position="11"/>
        <end position="21"/>
    </location>
    <ligand>
        <name>ATP</name>
        <dbReference type="ChEBI" id="CHEBI:30616"/>
    </ligand>
</feature>
<dbReference type="PIRSF" id="PIRSF006293">
    <property type="entry name" value="ExsB"/>
    <property type="match status" value="1"/>
</dbReference>
<evidence type="ECO:0000256" key="7">
    <source>
        <dbReference type="ARBA" id="ARBA00037768"/>
    </source>
</evidence>
<dbReference type="PANTHER" id="PTHR42914">
    <property type="entry name" value="7-CYANO-7-DEAZAGUANINE SYNTHASE"/>
    <property type="match status" value="1"/>
</dbReference>
<feature type="binding site" evidence="11">
    <location>
        <position position="194"/>
    </location>
    <ligand>
        <name>Zn(2+)</name>
        <dbReference type="ChEBI" id="CHEBI:29105"/>
    </ligand>
</feature>
<evidence type="ECO:0000256" key="11">
    <source>
        <dbReference type="HAMAP-Rule" id="MF_01633"/>
    </source>
</evidence>
<proteinExistence type="inferred from homology"/>
<dbReference type="PATRIC" id="fig|55758.3.peg.2178"/>
<comment type="similarity">
    <text evidence="8 11">Belongs to the QueC family.</text>
</comment>
<comment type="caution">
    <text evidence="12">The sequence shown here is derived from an EMBL/GenBank/DDBJ whole genome shotgun (WGS) entry which is preliminary data.</text>
</comment>
<dbReference type="RefSeq" id="WP_066974082.1">
    <property type="nucleotide sequence ID" value="NZ_LWMT01000295.1"/>
</dbReference>
<evidence type="ECO:0000256" key="4">
    <source>
        <dbReference type="ARBA" id="ARBA00022741"/>
    </source>
</evidence>
<dbReference type="PANTHER" id="PTHR42914:SF1">
    <property type="entry name" value="7-CYANO-7-DEAZAGUANINE SYNTHASE"/>
    <property type="match status" value="1"/>
</dbReference>
<dbReference type="GO" id="GO:0016879">
    <property type="term" value="F:ligase activity, forming carbon-nitrogen bonds"/>
    <property type="evidence" value="ECO:0007669"/>
    <property type="project" value="UniProtKB-UniRule"/>
</dbReference>
<comment type="cofactor">
    <cofactor evidence="11">
        <name>Zn(2+)</name>
        <dbReference type="ChEBI" id="CHEBI:29105"/>
    </cofactor>
    <text evidence="11">Binds 1 zinc ion per subunit.</text>
</comment>
<keyword evidence="2 11" id="KW-0436">Ligase</keyword>
<name>A0A165YUH5_9EURY</name>
<keyword evidence="4 11" id="KW-0547">Nucleotide-binding</keyword>
<dbReference type="InterPro" id="IPR014729">
    <property type="entry name" value="Rossmann-like_a/b/a_fold"/>
</dbReference>
<gene>
    <name evidence="12" type="primary">queC_2</name>
    <name evidence="11" type="synonym">queC</name>
    <name evidence="12" type="ORF">MBFIL_19570</name>
</gene>
<evidence type="ECO:0000256" key="5">
    <source>
        <dbReference type="ARBA" id="ARBA00022833"/>
    </source>
</evidence>
<keyword evidence="5 11" id="KW-0862">Zinc</keyword>
<dbReference type="GO" id="GO:0005524">
    <property type="term" value="F:ATP binding"/>
    <property type="evidence" value="ECO:0007669"/>
    <property type="project" value="UniProtKB-UniRule"/>
</dbReference>
<reference evidence="12 13" key="1">
    <citation type="submission" date="2016-04" db="EMBL/GenBank/DDBJ databases">
        <title>Genome sequence of Methanobrevibacter filiformis DSM 11501.</title>
        <authorList>
            <person name="Poehlein A."/>
            <person name="Seedorf H."/>
            <person name="Daniel R."/>
        </authorList>
    </citation>
    <scope>NUCLEOTIDE SEQUENCE [LARGE SCALE GENOMIC DNA]</scope>
    <source>
        <strain evidence="12 13">DSM 11501</strain>
    </source>
</reference>
<sequence length="228" mass="25201">MEKNKKAIAVLSGGLDSVVASSVYVKDYDIHAITFDYGQKSVKYEIKASKRVCETLGFKHTIIDLPWLSKLGNSALTCEEELPLIDPDDLDNKSVCDNSASKVWVPGRNIVFTAIATSFAEDEGASIIIVGWDKEEAATFPDNSKEFLESFNQVLDIGSTVNVEIKAPAIDLDKKEIVKLGYTVNAPMELSYSCYRGNKQHCGICESCLRRKRAFKTAGINDPTDYLE</sequence>
<comment type="pathway">
    <text evidence="1 11">Purine metabolism; 7-cyano-7-deazaguanine biosynthesis.</text>
</comment>
<dbReference type="CDD" id="cd01995">
    <property type="entry name" value="QueC-like"/>
    <property type="match status" value="1"/>
</dbReference>
<dbReference type="GO" id="GO:0008270">
    <property type="term" value="F:zinc ion binding"/>
    <property type="evidence" value="ECO:0007669"/>
    <property type="project" value="UniProtKB-UniRule"/>
</dbReference>
<dbReference type="OrthoDB" id="6532at2157"/>
<keyword evidence="3 11" id="KW-0479">Metal-binding</keyword>
<evidence type="ECO:0000256" key="2">
    <source>
        <dbReference type="ARBA" id="ARBA00022598"/>
    </source>
</evidence>
<evidence type="ECO:0000256" key="3">
    <source>
        <dbReference type="ARBA" id="ARBA00022723"/>
    </source>
</evidence>
<comment type="function">
    <text evidence="7 11">Catalyzes the ATP-dependent conversion of 7-carboxy-7-deazaguanine (CDG) to 7-cyano-7-deazaguanine (preQ(0)).</text>
</comment>
<evidence type="ECO:0000313" key="12">
    <source>
        <dbReference type="EMBL" id="KZX09882.1"/>
    </source>
</evidence>
<dbReference type="AlphaFoldDB" id="A0A165YUH5"/>
<feature type="binding site" evidence="11">
    <location>
        <position position="208"/>
    </location>
    <ligand>
        <name>Zn(2+)</name>
        <dbReference type="ChEBI" id="CHEBI:29105"/>
    </ligand>
</feature>
<keyword evidence="13" id="KW-1185">Reference proteome</keyword>
<feature type="binding site" evidence="11">
    <location>
        <position position="202"/>
    </location>
    <ligand>
        <name>Zn(2+)</name>
        <dbReference type="ChEBI" id="CHEBI:29105"/>
    </ligand>
</feature>
<dbReference type="SUPFAM" id="SSF52402">
    <property type="entry name" value="Adenine nucleotide alpha hydrolases-like"/>
    <property type="match status" value="1"/>
</dbReference>
<protein>
    <recommendedName>
        <fullName evidence="9 11">7-cyano-7-deazaguanine synthase</fullName>
        <ecNumber evidence="9 11">6.3.4.20</ecNumber>
    </recommendedName>
    <alternativeName>
        <fullName evidence="11">7-cyano-7-carbaguanine synthase</fullName>
    </alternativeName>
    <alternativeName>
        <fullName evidence="11">Archaeosine biosynthesis protein QueC</fullName>
    </alternativeName>
    <alternativeName>
        <fullName evidence="11">PreQ(0) synthase</fullName>
    </alternativeName>
</protein>
<evidence type="ECO:0000256" key="9">
    <source>
        <dbReference type="ARBA" id="ARBA00039149"/>
    </source>
</evidence>
<dbReference type="NCBIfam" id="TIGR00364">
    <property type="entry name" value="7-cyano-7-deazaguanine synthase QueC"/>
    <property type="match status" value="1"/>
</dbReference>
<evidence type="ECO:0000256" key="1">
    <source>
        <dbReference type="ARBA" id="ARBA00005061"/>
    </source>
</evidence>